<dbReference type="GO" id="GO:0015031">
    <property type="term" value="P:protein transport"/>
    <property type="evidence" value="ECO:0007669"/>
    <property type="project" value="UniProtKB-KW"/>
</dbReference>
<evidence type="ECO:0000256" key="9">
    <source>
        <dbReference type="ARBA" id="ARBA00023010"/>
    </source>
</evidence>
<evidence type="ECO:0000256" key="2">
    <source>
        <dbReference type="ARBA" id="ARBA00004567"/>
    </source>
</evidence>
<dbReference type="VEuPathDB" id="FungiDB:C8Q69DRAFT_455102"/>
<dbReference type="GO" id="GO:0006999">
    <property type="term" value="P:nuclear pore organization"/>
    <property type="evidence" value="ECO:0007669"/>
    <property type="project" value="TreeGrafter"/>
</dbReference>
<protein>
    <submittedName>
        <fullName evidence="14">Putative nuclear envelope protein</fullName>
    </submittedName>
</protein>
<evidence type="ECO:0000256" key="4">
    <source>
        <dbReference type="ARBA" id="ARBA00022448"/>
    </source>
</evidence>
<dbReference type="AlphaFoldDB" id="A0A443HZW5"/>
<evidence type="ECO:0000256" key="10">
    <source>
        <dbReference type="ARBA" id="ARBA00023132"/>
    </source>
</evidence>
<keyword evidence="14" id="KW-0261">Viral envelope protein</keyword>
<keyword evidence="8 13" id="KW-1133">Transmembrane helix</keyword>
<dbReference type="PANTHER" id="PTHR13269">
    <property type="entry name" value="NUCLEOPORIN NDC1"/>
    <property type="match status" value="1"/>
</dbReference>
<sequence length="657" mass="73133">MAVARPRPYRRILTSALHRRFVHASALSLAVCYLVAFFTGVKSSFFWAWFPFGPCGIRTLLLFICPLTVFVLRVGQMHIGARTTSSPLGTIKHLFPLHIIQTFGWYFFSAWWFSEVYVWSSSSDADLGWVKPGRHNERATLNERPIYLHISHILLAVLQSSIHLYTDIDRIDVPVAKRTPETKDYKTHPVVPVVRRIQRALPQIVVDSFAWSSIMTVAGPVIYMLFLRRTAWSYTLSFAKLFWNFPRSAADPPGLIPPLHITLLWRCLTSGALLILLWRTSNLFFTAFIAQGPMKRGQTLTAEVKDPNGSLLNGLKAKKEVVKTFAFWELCIISQQYPERRKAIFSDIDREGGATWTQVLNASTAVINGIGIRINEYQNPPSAIAKKPAQKGRPQPTLQTLPQLTAPPKQADIFAPSPKARSQNEKFEETIGNVVKSYGQSPDWTPTARAKARDIFDKASMAMLSPEGKRKLLASTKQPKLLTGTDSDQASSPDKLHPITAQILRSPVGALFRQTYSRRLRGIVLGSPYDSLCSIIDAAESLACLFVSSLEEDPYGKVQSDFPGVVRLLADTIVTLEGFINGGLKVHWTDVTFPPSSNPEAQAEARRVPEVDAVLVSLKCSLTELLTAYKPYLSQVGLAGKDLRLAKQAAGMVEEEA</sequence>
<dbReference type="InterPro" id="IPR019049">
    <property type="entry name" value="Nucleoporin_prot_Ndc1/Nup"/>
</dbReference>
<keyword evidence="9" id="KW-0811">Translocation</keyword>
<accession>A0A443HZW5</accession>
<evidence type="ECO:0000256" key="7">
    <source>
        <dbReference type="ARBA" id="ARBA00022927"/>
    </source>
</evidence>
<evidence type="ECO:0000313" key="14">
    <source>
        <dbReference type="EMBL" id="RWQ97343.1"/>
    </source>
</evidence>
<dbReference type="GO" id="GO:0106166">
    <property type="term" value="F:spindle pole body-nuclear membrane anchor activity"/>
    <property type="evidence" value="ECO:0007669"/>
    <property type="project" value="TreeGrafter"/>
</dbReference>
<feature type="transmembrane region" description="Helical" evidence="13">
    <location>
        <begin position="47"/>
        <end position="72"/>
    </location>
</feature>
<comment type="subcellular location">
    <subcellularLocation>
        <location evidence="1">Nucleus membrane</location>
        <topology evidence="1">Multi-pass membrane protein</topology>
    </subcellularLocation>
    <subcellularLocation>
        <location evidence="2">Nucleus</location>
        <location evidence="2">Nuclear pore complex</location>
    </subcellularLocation>
</comment>
<evidence type="ECO:0000256" key="1">
    <source>
        <dbReference type="ARBA" id="ARBA00004232"/>
    </source>
</evidence>
<evidence type="ECO:0000256" key="12">
    <source>
        <dbReference type="ARBA" id="ARBA00023242"/>
    </source>
</evidence>
<gene>
    <name evidence="14" type="ORF">C8Q69DRAFT_455102</name>
</gene>
<keyword evidence="10" id="KW-0906">Nuclear pore complex</keyword>
<keyword evidence="6" id="KW-0509">mRNA transport</keyword>
<dbReference type="RefSeq" id="XP_028486988.1">
    <property type="nucleotide sequence ID" value="XM_028629750.1"/>
</dbReference>
<dbReference type="GO" id="GO:0070631">
    <property type="term" value="P:spindle pole body localization"/>
    <property type="evidence" value="ECO:0007669"/>
    <property type="project" value="TreeGrafter"/>
</dbReference>
<dbReference type="Proteomes" id="UP000283841">
    <property type="component" value="Unassembled WGS sequence"/>
</dbReference>
<dbReference type="EMBL" id="RCNU01000002">
    <property type="protein sequence ID" value="RWQ97343.1"/>
    <property type="molecule type" value="Genomic_DNA"/>
</dbReference>
<feature type="transmembrane region" description="Helical" evidence="13">
    <location>
        <begin position="204"/>
        <end position="226"/>
    </location>
</feature>
<keyword evidence="12" id="KW-0539">Nucleus</keyword>
<dbReference type="GO" id="GO:0005816">
    <property type="term" value="C:spindle pole body"/>
    <property type="evidence" value="ECO:0007669"/>
    <property type="project" value="TreeGrafter"/>
</dbReference>
<dbReference type="STRING" id="264951.A0A443HZW5"/>
<reference evidence="14 15" key="1">
    <citation type="journal article" date="2018" name="Front. Microbiol.">
        <title>Genomic and genetic insights into a cosmopolitan fungus, Paecilomyces variotii (Eurotiales).</title>
        <authorList>
            <person name="Urquhart A.S."/>
            <person name="Mondo S.J."/>
            <person name="Makela M.R."/>
            <person name="Hane J.K."/>
            <person name="Wiebenga A."/>
            <person name="He G."/>
            <person name="Mihaltcheva S."/>
            <person name="Pangilinan J."/>
            <person name="Lipzen A."/>
            <person name="Barry K."/>
            <person name="de Vries R.P."/>
            <person name="Grigoriev I.V."/>
            <person name="Idnurm A."/>
        </authorList>
    </citation>
    <scope>NUCLEOTIDE SEQUENCE [LARGE SCALE GENOMIC DNA]</scope>
    <source>
        <strain evidence="14 15">CBS 101075</strain>
    </source>
</reference>
<keyword evidence="5 13" id="KW-0812">Transmembrane</keyword>
<keyword evidence="11 13" id="KW-0472">Membrane</keyword>
<keyword evidence="15" id="KW-1185">Reference proteome</keyword>
<evidence type="ECO:0000256" key="8">
    <source>
        <dbReference type="ARBA" id="ARBA00022989"/>
    </source>
</evidence>
<comment type="similarity">
    <text evidence="3">Belongs to the NDC1 family.</text>
</comment>
<feature type="transmembrane region" description="Helical" evidence="13">
    <location>
        <begin position="21"/>
        <end position="41"/>
    </location>
</feature>
<evidence type="ECO:0000256" key="5">
    <source>
        <dbReference type="ARBA" id="ARBA00022692"/>
    </source>
</evidence>
<keyword evidence="7" id="KW-0653">Protein transport</keyword>
<keyword evidence="14" id="KW-0946">Virion</keyword>
<name>A0A443HZW5_BYSSP</name>
<dbReference type="GO" id="GO:0070762">
    <property type="term" value="C:nuclear pore transmembrane ring"/>
    <property type="evidence" value="ECO:0007669"/>
    <property type="project" value="TreeGrafter"/>
</dbReference>
<evidence type="ECO:0000256" key="11">
    <source>
        <dbReference type="ARBA" id="ARBA00023136"/>
    </source>
</evidence>
<evidence type="ECO:0000256" key="6">
    <source>
        <dbReference type="ARBA" id="ARBA00022816"/>
    </source>
</evidence>
<evidence type="ECO:0000313" key="15">
    <source>
        <dbReference type="Proteomes" id="UP000283841"/>
    </source>
</evidence>
<dbReference type="GeneID" id="39599027"/>
<dbReference type="GO" id="GO:0051028">
    <property type="term" value="P:mRNA transport"/>
    <property type="evidence" value="ECO:0007669"/>
    <property type="project" value="UniProtKB-KW"/>
</dbReference>
<proteinExistence type="inferred from homology"/>
<dbReference type="PANTHER" id="PTHR13269:SF6">
    <property type="entry name" value="NUCLEOPORIN NDC1"/>
    <property type="match status" value="1"/>
</dbReference>
<dbReference type="Pfam" id="PF09531">
    <property type="entry name" value="Ndc1_Nup"/>
    <property type="match status" value="1"/>
</dbReference>
<organism evidence="14 15">
    <name type="scientific">Byssochlamys spectabilis</name>
    <name type="common">Paecilomyces variotii</name>
    <dbReference type="NCBI Taxonomy" id="264951"/>
    <lineage>
        <taxon>Eukaryota</taxon>
        <taxon>Fungi</taxon>
        <taxon>Dikarya</taxon>
        <taxon>Ascomycota</taxon>
        <taxon>Pezizomycotina</taxon>
        <taxon>Eurotiomycetes</taxon>
        <taxon>Eurotiomycetidae</taxon>
        <taxon>Eurotiales</taxon>
        <taxon>Thermoascaceae</taxon>
        <taxon>Paecilomyces</taxon>
    </lineage>
</organism>
<keyword evidence="4" id="KW-0813">Transport</keyword>
<evidence type="ECO:0000256" key="13">
    <source>
        <dbReference type="SAM" id="Phobius"/>
    </source>
</evidence>
<evidence type="ECO:0000256" key="3">
    <source>
        <dbReference type="ARBA" id="ARBA00005760"/>
    </source>
</evidence>
<comment type="caution">
    <text evidence="14">The sequence shown here is derived from an EMBL/GenBank/DDBJ whole genome shotgun (WGS) entry which is preliminary data.</text>
</comment>
<dbReference type="GO" id="GO:0031965">
    <property type="term" value="C:nuclear membrane"/>
    <property type="evidence" value="ECO:0007669"/>
    <property type="project" value="UniProtKB-SubCell"/>
</dbReference>